<dbReference type="GO" id="GO:0016887">
    <property type="term" value="F:ATP hydrolysis activity"/>
    <property type="evidence" value="ECO:0007669"/>
    <property type="project" value="InterPro"/>
</dbReference>
<evidence type="ECO:0000256" key="5">
    <source>
        <dbReference type="ARBA" id="ARBA00022970"/>
    </source>
</evidence>
<dbReference type="AlphaFoldDB" id="D6Y493"/>
<evidence type="ECO:0000256" key="3">
    <source>
        <dbReference type="ARBA" id="ARBA00022741"/>
    </source>
</evidence>
<dbReference type="PROSITE" id="PS00211">
    <property type="entry name" value="ABC_TRANSPORTER_1"/>
    <property type="match status" value="1"/>
</dbReference>
<organism evidence="7 8">
    <name type="scientific">Thermobispora bispora (strain ATCC 19993 / DSM 43833 / CBS 139.67 / JCM 10125 / KCTC 9307 / NBRC 14880 / R51)</name>
    <dbReference type="NCBI Taxonomy" id="469371"/>
    <lineage>
        <taxon>Bacteria</taxon>
        <taxon>Bacillati</taxon>
        <taxon>Actinomycetota</taxon>
        <taxon>Actinomycetes</taxon>
        <taxon>Streptosporangiales</taxon>
        <taxon>Streptosporangiaceae</taxon>
        <taxon>Thermobispora</taxon>
    </lineage>
</organism>
<dbReference type="SMART" id="SM00382">
    <property type="entry name" value="AAA"/>
    <property type="match status" value="1"/>
</dbReference>
<dbReference type="EMBL" id="CP001874">
    <property type="protein sequence ID" value="ADG87147.1"/>
    <property type="molecule type" value="Genomic_DNA"/>
</dbReference>
<dbReference type="GO" id="GO:0015807">
    <property type="term" value="P:L-amino acid transport"/>
    <property type="evidence" value="ECO:0007669"/>
    <property type="project" value="TreeGrafter"/>
</dbReference>
<dbReference type="HOGENOM" id="CLU_000604_1_2_11"/>
<dbReference type="InterPro" id="IPR003593">
    <property type="entry name" value="AAA+_ATPase"/>
</dbReference>
<protein>
    <submittedName>
        <fullName evidence="7">ABC transporter related protein</fullName>
    </submittedName>
</protein>
<dbReference type="PROSITE" id="PS50893">
    <property type="entry name" value="ABC_TRANSPORTER_2"/>
    <property type="match status" value="1"/>
</dbReference>
<dbReference type="InterPro" id="IPR052156">
    <property type="entry name" value="BCAA_Transport_ATP-bd_LivF"/>
</dbReference>
<dbReference type="eggNOG" id="COG0410">
    <property type="taxonomic scope" value="Bacteria"/>
</dbReference>
<dbReference type="KEGG" id="tbi:Tbis_0419"/>
<dbReference type="STRING" id="469371.Tbis_0419"/>
<dbReference type="SUPFAM" id="SSF52540">
    <property type="entry name" value="P-loop containing nucleoside triphosphate hydrolases"/>
    <property type="match status" value="1"/>
</dbReference>
<dbReference type="GO" id="GO:0015658">
    <property type="term" value="F:branched-chain amino acid transmembrane transporter activity"/>
    <property type="evidence" value="ECO:0007669"/>
    <property type="project" value="TreeGrafter"/>
</dbReference>
<evidence type="ECO:0000259" key="6">
    <source>
        <dbReference type="PROSITE" id="PS50893"/>
    </source>
</evidence>
<feature type="domain" description="ABC transporter" evidence="6">
    <location>
        <begin position="10"/>
        <end position="235"/>
    </location>
</feature>
<evidence type="ECO:0000256" key="1">
    <source>
        <dbReference type="ARBA" id="ARBA00005417"/>
    </source>
</evidence>
<dbReference type="RefSeq" id="WP_013130680.1">
    <property type="nucleotide sequence ID" value="NC_014165.1"/>
</dbReference>
<sequence>MTKATEGTMLSVRGLHVHLGESHVLQGVSFDVRAGGVTALLGRNGAGKTTTMRGLLGLVPRRGEVILDGEDISRLPTHEVVRRGIGYVPENREVFAGLTVQENLLLAERPGSPHHYDLVYELFPRLKERLKQRAGTMSGGEQQMLALARALLNDNRLLLIDEPSQGLAPYLVAELTEALARAAELVTIVLVEQNLRMVQRLARDAVVLDQGRVVWSGGAADLLGDGELTRQYLGVGVAKA</sequence>
<evidence type="ECO:0000313" key="7">
    <source>
        <dbReference type="EMBL" id="ADG87147.1"/>
    </source>
</evidence>
<accession>D6Y493</accession>
<keyword evidence="4" id="KW-0067">ATP-binding</keyword>
<proteinExistence type="inferred from homology"/>
<dbReference type="PANTHER" id="PTHR43820:SF2">
    <property type="entry name" value="ABC TRANSPORTER ATP-BINDING PROTEIN"/>
    <property type="match status" value="1"/>
</dbReference>
<evidence type="ECO:0000313" key="8">
    <source>
        <dbReference type="Proteomes" id="UP000006640"/>
    </source>
</evidence>
<dbReference type="InterPro" id="IPR003439">
    <property type="entry name" value="ABC_transporter-like_ATP-bd"/>
</dbReference>
<name>D6Y493_THEBD</name>
<dbReference type="InterPro" id="IPR017871">
    <property type="entry name" value="ABC_transporter-like_CS"/>
</dbReference>
<comment type="similarity">
    <text evidence="1">Belongs to the ABC transporter superfamily.</text>
</comment>
<reference evidence="7 8" key="1">
    <citation type="submission" date="2010-01" db="EMBL/GenBank/DDBJ databases">
        <title>The complete genome of Thermobispora bispora DSM 43833.</title>
        <authorList>
            <consortium name="US DOE Joint Genome Institute (JGI-PGF)"/>
            <person name="Lucas S."/>
            <person name="Copeland A."/>
            <person name="Lapidus A."/>
            <person name="Glavina del Rio T."/>
            <person name="Dalin E."/>
            <person name="Tice H."/>
            <person name="Bruce D."/>
            <person name="Goodwin L."/>
            <person name="Pitluck S."/>
            <person name="Kyrpides N."/>
            <person name="Mavromatis K."/>
            <person name="Ivanova N."/>
            <person name="Mikhailova N."/>
            <person name="Chertkov O."/>
            <person name="Brettin T."/>
            <person name="Detter J.C."/>
            <person name="Han C."/>
            <person name="Larimer F."/>
            <person name="Land M."/>
            <person name="Hauser L."/>
            <person name="Markowitz V."/>
            <person name="Cheng J.-F."/>
            <person name="Hugenholtz P."/>
            <person name="Woyke T."/>
            <person name="Wu D."/>
            <person name="Jando M."/>
            <person name="Schneider S."/>
            <person name="Klenk H.-P."/>
            <person name="Eisen J.A."/>
        </authorList>
    </citation>
    <scope>NUCLEOTIDE SEQUENCE [LARGE SCALE GENOMIC DNA]</scope>
    <source>
        <strain evidence="8">ATCC 19993 / DSM 43833 / CBS 139.67 / JCM 10125 / KCTC 9307 / NBRC 14880 / R51</strain>
    </source>
</reference>
<dbReference type="Proteomes" id="UP000006640">
    <property type="component" value="Chromosome"/>
</dbReference>
<dbReference type="CDD" id="cd03224">
    <property type="entry name" value="ABC_TM1139_LivF_branched"/>
    <property type="match status" value="1"/>
</dbReference>
<keyword evidence="5" id="KW-0029">Amino-acid transport</keyword>
<keyword evidence="8" id="KW-1185">Reference proteome</keyword>
<dbReference type="GO" id="GO:0005524">
    <property type="term" value="F:ATP binding"/>
    <property type="evidence" value="ECO:0007669"/>
    <property type="project" value="UniProtKB-KW"/>
</dbReference>
<keyword evidence="2" id="KW-0813">Transport</keyword>
<dbReference type="PANTHER" id="PTHR43820">
    <property type="entry name" value="HIGH-AFFINITY BRANCHED-CHAIN AMINO ACID TRANSPORT ATP-BINDING PROTEIN LIVF"/>
    <property type="match status" value="1"/>
</dbReference>
<evidence type="ECO:0000256" key="4">
    <source>
        <dbReference type="ARBA" id="ARBA00022840"/>
    </source>
</evidence>
<dbReference type="Pfam" id="PF00005">
    <property type="entry name" value="ABC_tran"/>
    <property type="match status" value="1"/>
</dbReference>
<gene>
    <name evidence="7" type="ordered locus">Tbis_0419</name>
</gene>
<evidence type="ECO:0000256" key="2">
    <source>
        <dbReference type="ARBA" id="ARBA00022448"/>
    </source>
</evidence>
<dbReference type="InterPro" id="IPR027417">
    <property type="entry name" value="P-loop_NTPase"/>
</dbReference>
<keyword evidence="3" id="KW-0547">Nucleotide-binding</keyword>
<dbReference type="Gene3D" id="3.40.50.300">
    <property type="entry name" value="P-loop containing nucleotide triphosphate hydrolases"/>
    <property type="match status" value="1"/>
</dbReference>